<evidence type="ECO:0000313" key="3">
    <source>
        <dbReference type="Proteomes" id="UP000749646"/>
    </source>
</evidence>
<organism evidence="2 3">
    <name type="scientific">Modicella reniformis</name>
    <dbReference type="NCBI Taxonomy" id="1440133"/>
    <lineage>
        <taxon>Eukaryota</taxon>
        <taxon>Fungi</taxon>
        <taxon>Fungi incertae sedis</taxon>
        <taxon>Mucoromycota</taxon>
        <taxon>Mortierellomycotina</taxon>
        <taxon>Mortierellomycetes</taxon>
        <taxon>Mortierellales</taxon>
        <taxon>Mortierellaceae</taxon>
        <taxon>Modicella</taxon>
    </lineage>
</organism>
<dbReference type="CDD" id="cd20071">
    <property type="entry name" value="SET_SMYD"/>
    <property type="match status" value="1"/>
</dbReference>
<dbReference type="Gene3D" id="1.25.40.10">
    <property type="entry name" value="Tetratricopeptide repeat domain"/>
    <property type="match status" value="1"/>
</dbReference>
<dbReference type="InterPro" id="IPR011990">
    <property type="entry name" value="TPR-like_helical_dom_sf"/>
</dbReference>
<dbReference type="PANTHER" id="PTHR47332:SF4">
    <property type="entry name" value="SET DOMAIN-CONTAINING PROTEIN 5"/>
    <property type="match status" value="1"/>
</dbReference>
<accession>A0A9P6SMF5</accession>
<dbReference type="InterPro" id="IPR001214">
    <property type="entry name" value="SET_dom"/>
</dbReference>
<dbReference type="PROSITE" id="PS50280">
    <property type="entry name" value="SET"/>
    <property type="match status" value="1"/>
</dbReference>
<dbReference type="AlphaFoldDB" id="A0A9P6SMF5"/>
<feature type="domain" description="SET" evidence="1">
    <location>
        <begin position="3"/>
        <end position="140"/>
    </location>
</feature>
<dbReference type="Gene3D" id="2.170.270.10">
    <property type="entry name" value="SET domain"/>
    <property type="match status" value="1"/>
</dbReference>
<reference evidence="2" key="1">
    <citation type="journal article" date="2020" name="Fungal Divers.">
        <title>Resolving the Mortierellaceae phylogeny through synthesis of multi-gene phylogenetics and phylogenomics.</title>
        <authorList>
            <person name="Vandepol N."/>
            <person name="Liber J."/>
            <person name="Desiro A."/>
            <person name="Na H."/>
            <person name="Kennedy M."/>
            <person name="Barry K."/>
            <person name="Grigoriev I.V."/>
            <person name="Miller A.N."/>
            <person name="O'Donnell K."/>
            <person name="Stajich J.E."/>
            <person name="Bonito G."/>
        </authorList>
    </citation>
    <scope>NUCLEOTIDE SEQUENCE</scope>
    <source>
        <strain evidence="2">MES-2147</strain>
    </source>
</reference>
<dbReference type="SUPFAM" id="SSF82199">
    <property type="entry name" value="SET domain"/>
    <property type="match status" value="1"/>
</dbReference>
<dbReference type="PANTHER" id="PTHR47332">
    <property type="entry name" value="SET DOMAIN-CONTAINING PROTEIN 5"/>
    <property type="match status" value="1"/>
</dbReference>
<proteinExistence type="predicted"/>
<dbReference type="EMBL" id="JAAAHW010003670">
    <property type="protein sequence ID" value="KAF9981694.1"/>
    <property type="molecule type" value="Genomic_DNA"/>
</dbReference>
<sequence>MEESPYIVKDTPGKGKGMFATRDIKRGTCIISESPLVYISKTDLVGTLQALNAMSKKNKKYFLALHNSYPELPQDVGVIKTNGLPLGSNSLDGAVYRVISRINHSCAPNVCHSWSSKLKKENIFAIHDIPAGSEILTDYLDRLMTREVRLKTLAAKFRFTCQCKNCVSESSEEFDAAVNRIDECSDLIMSCATFDPRKSIGYVREALGLIDKVGGWGKTTFYYDAYQISARHSNYMLAKEWADLLVESYRIEEGEEGEKYERYLRFSQNPKSHEMAGLGGYVNLTGA</sequence>
<name>A0A9P6SMF5_9FUNG</name>
<dbReference type="InterPro" id="IPR046341">
    <property type="entry name" value="SET_dom_sf"/>
</dbReference>
<comment type="caution">
    <text evidence="2">The sequence shown here is derived from an EMBL/GenBank/DDBJ whole genome shotgun (WGS) entry which is preliminary data.</text>
</comment>
<dbReference type="Proteomes" id="UP000749646">
    <property type="component" value="Unassembled WGS sequence"/>
</dbReference>
<evidence type="ECO:0000313" key="2">
    <source>
        <dbReference type="EMBL" id="KAF9981694.1"/>
    </source>
</evidence>
<evidence type="ECO:0000259" key="1">
    <source>
        <dbReference type="PROSITE" id="PS50280"/>
    </source>
</evidence>
<protein>
    <recommendedName>
        <fullName evidence="1">SET domain-containing protein</fullName>
    </recommendedName>
</protein>
<keyword evidence="3" id="KW-1185">Reference proteome</keyword>
<dbReference type="Pfam" id="PF00856">
    <property type="entry name" value="SET"/>
    <property type="match status" value="1"/>
</dbReference>
<gene>
    <name evidence="2" type="ORF">BGZ65_003664</name>
</gene>
<dbReference type="OrthoDB" id="265717at2759"/>
<dbReference type="SMART" id="SM00317">
    <property type="entry name" value="SET"/>
    <property type="match status" value="1"/>
</dbReference>
<dbReference type="InterPro" id="IPR053185">
    <property type="entry name" value="SET_domain_protein"/>
</dbReference>